<dbReference type="Proteomes" id="UP000504637">
    <property type="component" value="Unplaced"/>
</dbReference>
<dbReference type="GO" id="GO:0005794">
    <property type="term" value="C:Golgi apparatus"/>
    <property type="evidence" value="ECO:0007669"/>
    <property type="project" value="TreeGrafter"/>
</dbReference>
<gene>
    <name evidence="10" type="ORF">K489DRAFT_403086</name>
</gene>
<feature type="compositionally biased region" description="Basic and acidic residues" evidence="6">
    <location>
        <begin position="393"/>
        <end position="402"/>
    </location>
</feature>
<reference evidence="10" key="2">
    <citation type="submission" date="2020-04" db="EMBL/GenBank/DDBJ databases">
        <authorList>
            <consortium name="NCBI Genome Project"/>
        </authorList>
    </citation>
    <scope>NUCLEOTIDE SEQUENCE</scope>
    <source>
        <strain evidence="10">CBS 342.82</strain>
    </source>
</reference>
<feature type="compositionally biased region" description="Low complexity" evidence="6">
    <location>
        <begin position="186"/>
        <end position="201"/>
    </location>
</feature>
<feature type="chain" id="PRO_5026997970" evidence="8">
    <location>
        <begin position="21"/>
        <end position="563"/>
    </location>
</feature>
<keyword evidence="4 7" id="KW-1133">Transmembrane helix</keyword>
<feature type="transmembrane region" description="Helical" evidence="7">
    <location>
        <begin position="282"/>
        <end position="304"/>
    </location>
</feature>
<feature type="compositionally biased region" description="Low complexity" evidence="6">
    <location>
        <begin position="248"/>
        <end position="265"/>
    </location>
</feature>
<evidence type="ECO:0000256" key="8">
    <source>
        <dbReference type="SAM" id="SignalP"/>
    </source>
</evidence>
<feature type="transmembrane region" description="Helical" evidence="7">
    <location>
        <begin position="316"/>
        <end position="336"/>
    </location>
</feature>
<dbReference type="GO" id="GO:0005384">
    <property type="term" value="F:manganese ion transmembrane transporter activity"/>
    <property type="evidence" value="ECO:0007669"/>
    <property type="project" value="TreeGrafter"/>
</dbReference>
<dbReference type="PANTHER" id="PTHR12608">
    <property type="entry name" value="TRANSMEMBRANE PROTEIN HTP-1 RELATED"/>
    <property type="match status" value="1"/>
</dbReference>
<feature type="region of interest" description="Disordered" evidence="6">
    <location>
        <begin position="142"/>
        <end position="274"/>
    </location>
</feature>
<reference evidence="10" key="1">
    <citation type="submission" date="2020-01" db="EMBL/GenBank/DDBJ databases">
        <authorList>
            <consortium name="DOE Joint Genome Institute"/>
            <person name="Haridas S."/>
            <person name="Albert R."/>
            <person name="Binder M."/>
            <person name="Bloem J."/>
            <person name="Labutti K."/>
            <person name="Salamov A."/>
            <person name="Andreopoulos B."/>
            <person name="Baker S.E."/>
            <person name="Barry K."/>
            <person name="Bills G."/>
            <person name="Bluhm B.H."/>
            <person name="Cannon C."/>
            <person name="Castanera R."/>
            <person name="Culley D.E."/>
            <person name="Daum C."/>
            <person name="Ezra D."/>
            <person name="Gonzalez J.B."/>
            <person name="Henrissat B."/>
            <person name="Kuo A."/>
            <person name="Liang C."/>
            <person name="Lipzen A."/>
            <person name="Lutzoni F."/>
            <person name="Magnuson J."/>
            <person name="Mondo S."/>
            <person name="Nolan M."/>
            <person name="Ohm R."/>
            <person name="Pangilinan J."/>
            <person name="Park H.-J."/>
            <person name="Ramirez L."/>
            <person name="Alfaro M."/>
            <person name="Sun H."/>
            <person name="Tritt A."/>
            <person name="Yoshinaga Y."/>
            <person name="Zwiers L.-H."/>
            <person name="Turgeon B.G."/>
            <person name="Goodwin S.B."/>
            <person name="Spatafora J.W."/>
            <person name="Crous P.W."/>
            <person name="Grigoriev I.V."/>
        </authorList>
    </citation>
    <scope>NUCLEOTIDE SEQUENCE</scope>
    <source>
        <strain evidence="10">CBS 342.82</strain>
    </source>
</reference>
<feature type="region of interest" description="Disordered" evidence="6">
    <location>
        <begin position="389"/>
        <end position="438"/>
    </location>
</feature>
<evidence type="ECO:0000256" key="5">
    <source>
        <dbReference type="ARBA" id="ARBA00023136"/>
    </source>
</evidence>
<sequence length="563" mass="59933">MRLRHASALLLCLAPSLILADEVLNEAHRKQAERRDTAAEQIGPSIANDVQAIVPDAAGAAVIQPVDARDAKAQVDPLANLEKIPGKIGEAGAAAVNALPKTFEELGNNAKDVAGKSVEELGNKAKDVSGKIVNAVKEEVKTNKMSQELKDIPPPPLVEQSSQNQIATGYGSKNVEDVKPADSAKKGAAASDSESDSQQSANAPEVQNAGRRNGAPVADSVDRSKWLVKTMPDTEGKTNLNPPKSKPKSSGGQQSSTTTTTTTTKTSDDDHSNDDHETWHEIFHSFVLSFAMIIFSEIGDKTFLVAALMAMRHTRLLVFSAALSALIAMTVLSAVLGHAFPTLLPKRLTTFAAAILFFVFGAKSLYEGLNMPRDAGIGEEMREVEAELEEKELDMRSRGKGDDDSDSDSDSAGNDPYLLESGRRSANSNFAPRINRPGLGRHAINGGLGARKRKSPASAATTIAGLTNLFSLMLSPAWVQTFIMTFLGEWGDRSQIATIAMAAGQDYWWVCAGSIVGHACCTGLAVIGGRALAGRVSMRMVTIGGAVAFLAFGFIYLYECIHE</sequence>
<evidence type="ECO:0000313" key="9">
    <source>
        <dbReference type="Proteomes" id="UP000504637"/>
    </source>
</evidence>
<dbReference type="GO" id="GO:0032472">
    <property type="term" value="P:Golgi calcium ion transport"/>
    <property type="evidence" value="ECO:0007669"/>
    <property type="project" value="TreeGrafter"/>
</dbReference>
<feature type="transmembrane region" description="Helical" evidence="7">
    <location>
        <begin position="540"/>
        <end position="558"/>
    </location>
</feature>
<protein>
    <submittedName>
        <fullName evidence="10">UPF0016-domain-containing protein</fullName>
    </submittedName>
</protein>
<evidence type="ECO:0000256" key="2">
    <source>
        <dbReference type="ARBA" id="ARBA00009190"/>
    </source>
</evidence>
<proteinExistence type="inferred from homology"/>
<evidence type="ECO:0000256" key="1">
    <source>
        <dbReference type="ARBA" id="ARBA00004141"/>
    </source>
</evidence>
<feature type="compositionally biased region" description="Basic and acidic residues" evidence="6">
    <location>
        <begin position="142"/>
        <end position="151"/>
    </location>
</feature>
<keyword evidence="3 7" id="KW-0812">Transmembrane</keyword>
<name>A0A6J3M311_9PEZI</name>
<dbReference type="RefSeq" id="XP_033458363.1">
    <property type="nucleotide sequence ID" value="XM_033607073.1"/>
</dbReference>
<organism evidence="10">
    <name type="scientific">Dissoconium aciculare CBS 342.82</name>
    <dbReference type="NCBI Taxonomy" id="1314786"/>
    <lineage>
        <taxon>Eukaryota</taxon>
        <taxon>Fungi</taxon>
        <taxon>Dikarya</taxon>
        <taxon>Ascomycota</taxon>
        <taxon>Pezizomycotina</taxon>
        <taxon>Dothideomycetes</taxon>
        <taxon>Dothideomycetidae</taxon>
        <taxon>Mycosphaerellales</taxon>
        <taxon>Dissoconiaceae</taxon>
        <taxon>Dissoconium</taxon>
    </lineage>
</organism>
<dbReference type="GO" id="GO:0000329">
    <property type="term" value="C:fungal-type vacuole membrane"/>
    <property type="evidence" value="ECO:0007669"/>
    <property type="project" value="TreeGrafter"/>
</dbReference>
<dbReference type="PANTHER" id="PTHR12608:SF1">
    <property type="entry name" value="TRANSMEMBRANE PROTEIN 165"/>
    <property type="match status" value="1"/>
</dbReference>
<feature type="compositionally biased region" description="Basic and acidic residues" evidence="6">
    <location>
        <begin position="174"/>
        <end position="185"/>
    </location>
</feature>
<dbReference type="AlphaFoldDB" id="A0A6J3M311"/>
<dbReference type="Pfam" id="PF01169">
    <property type="entry name" value="GDT1"/>
    <property type="match status" value="2"/>
</dbReference>
<feature type="transmembrane region" description="Helical" evidence="7">
    <location>
        <begin position="507"/>
        <end position="528"/>
    </location>
</feature>
<comment type="subcellular location">
    <subcellularLocation>
        <location evidence="1">Membrane</location>
        <topology evidence="1">Multi-pass membrane protein</topology>
    </subcellularLocation>
</comment>
<feature type="transmembrane region" description="Helical" evidence="7">
    <location>
        <begin position="461"/>
        <end position="487"/>
    </location>
</feature>
<dbReference type="GeneID" id="54364873"/>
<keyword evidence="9" id="KW-1185">Reference proteome</keyword>
<dbReference type="GO" id="GO:0015085">
    <property type="term" value="F:calcium ion transmembrane transporter activity"/>
    <property type="evidence" value="ECO:0007669"/>
    <property type="project" value="TreeGrafter"/>
</dbReference>
<accession>A0A6J3M311</accession>
<reference evidence="10" key="3">
    <citation type="submission" date="2025-08" db="UniProtKB">
        <authorList>
            <consortium name="RefSeq"/>
        </authorList>
    </citation>
    <scope>IDENTIFICATION</scope>
    <source>
        <strain evidence="10">CBS 342.82</strain>
    </source>
</reference>
<dbReference type="GO" id="GO:0032468">
    <property type="term" value="P:Golgi calcium ion homeostasis"/>
    <property type="evidence" value="ECO:0007669"/>
    <property type="project" value="TreeGrafter"/>
</dbReference>
<feature type="transmembrane region" description="Helical" evidence="7">
    <location>
        <begin position="348"/>
        <end position="366"/>
    </location>
</feature>
<evidence type="ECO:0000313" key="10">
    <source>
        <dbReference type="RefSeq" id="XP_033458363.1"/>
    </source>
</evidence>
<feature type="signal peptide" evidence="8">
    <location>
        <begin position="1"/>
        <end position="20"/>
    </location>
</feature>
<evidence type="ECO:0000256" key="3">
    <source>
        <dbReference type="ARBA" id="ARBA00022692"/>
    </source>
</evidence>
<evidence type="ECO:0000256" key="4">
    <source>
        <dbReference type="ARBA" id="ARBA00022989"/>
    </source>
</evidence>
<keyword evidence="8" id="KW-0732">Signal</keyword>
<dbReference type="InterPro" id="IPR001727">
    <property type="entry name" value="GDT1-like"/>
</dbReference>
<evidence type="ECO:0000256" key="7">
    <source>
        <dbReference type="SAM" id="Phobius"/>
    </source>
</evidence>
<evidence type="ECO:0000256" key="6">
    <source>
        <dbReference type="SAM" id="MobiDB-lite"/>
    </source>
</evidence>
<dbReference type="PROSITE" id="PS01214">
    <property type="entry name" value="UPF0016"/>
    <property type="match status" value="1"/>
</dbReference>
<comment type="similarity">
    <text evidence="2">Belongs to the GDT1 family.</text>
</comment>
<keyword evidence="5 7" id="KW-0472">Membrane</keyword>
<dbReference type="OrthoDB" id="442680at2759"/>
<dbReference type="InterPro" id="IPR049555">
    <property type="entry name" value="GDT1-like_CS"/>
</dbReference>